<feature type="non-terminal residue" evidence="2">
    <location>
        <position position="352"/>
    </location>
</feature>
<gene>
    <name evidence="2" type="ORF">A4X13_0g8821</name>
</gene>
<keyword evidence="3" id="KW-1185">Reference proteome</keyword>
<reference evidence="2" key="1">
    <citation type="submission" date="2016-04" db="EMBL/GenBank/DDBJ databases">
        <authorList>
            <person name="Nguyen H.D."/>
            <person name="Samba Siva P."/>
            <person name="Cullis J."/>
            <person name="Levesque C.A."/>
            <person name="Hambleton S."/>
        </authorList>
    </citation>
    <scope>NUCLEOTIDE SEQUENCE</scope>
    <source>
        <strain evidence="2">DAOMC 236416</strain>
    </source>
</reference>
<feature type="coiled-coil region" evidence="1">
    <location>
        <begin position="273"/>
        <end position="300"/>
    </location>
</feature>
<protein>
    <submittedName>
        <fullName evidence="2">Uncharacterized protein</fullName>
    </submittedName>
</protein>
<sequence length="352" mass="38645">NATPDLAAYIVPTLIHRGQLQDRSGPLKTLNDFLESDDSSFSCSGTAPLFLASRGDQSDLIPEQTQTSKALSAFIGAAWQRAVLRRAGGYAFRHDAGNFFSTAFGLDQARLALDHGLEGDVTRRHYTRDVTTRDVVGLRAEGEPLNSELADSLKAANDIYLRLDSYGVRAMVSRLAAESEDEAIKNPGQKAWKRVAATVTKAGKGGVTEEQRQEVEEDEELVRLVASVREAEEACTSKRDELEIGPMAVTTVLASTDVPTALRTLPRLVKDRCAETTERRARLLRELKRKNQRAENREQLAKPATTVTELKEAGAQVMRTGKRMAALIVKRVTEISARELPKSDLSWGRGLG</sequence>
<organism evidence="2 3">
    <name type="scientific">Tilletia indica</name>
    <dbReference type="NCBI Taxonomy" id="43049"/>
    <lineage>
        <taxon>Eukaryota</taxon>
        <taxon>Fungi</taxon>
        <taxon>Dikarya</taxon>
        <taxon>Basidiomycota</taxon>
        <taxon>Ustilaginomycotina</taxon>
        <taxon>Exobasidiomycetes</taxon>
        <taxon>Tilletiales</taxon>
        <taxon>Tilletiaceae</taxon>
        <taxon>Tilletia</taxon>
    </lineage>
</organism>
<evidence type="ECO:0000256" key="1">
    <source>
        <dbReference type="SAM" id="Coils"/>
    </source>
</evidence>
<name>A0A8T8SDC5_9BASI</name>
<comment type="caution">
    <text evidence="2">The sequence shown here is derived from an EMBL/GenBank/DDBJ whole genome shotgun (WGS) entry which is preliminary data.</text>
</comment>
<keyword evidence="1" id="KW-0175">Coiled coil</keyword>
<accession>A0A8T8SDC5</accession>
<evidence type="ECO:0000313" key="3">
    <source>
        <dbReference type="Proteomes" id="UP000077521"/>
    </source>
</evidence>
<dbReference type="AlphaFoldDB" id="A0A8T8SDC5"/>
<dbReference type="Proteomes" id="UP000077521">
    <property type="component" value="Unassembled WGS sequence"/>
</dbReference>
<reference evidence="2" key="2">
    <citation type="journal article" date="2019" name="IMA Fungus">
        <title>Genome sequencing and comparison of five Tilletia species to identify candidate genes for the detection of regulated species infecting wheat.</title>
        <authorList>
            <person name="Nguyen H.D.T."/>
            <person name="Sultana T."/>
            <person name="Kesanakurti P."/>
            <person name="Hambleton S."/>
        </authorList>
    </citation>
    <scope>NUCLEOTIDE SEQUENCE</scope>
    <source>
        <strain evidence="2">DAOMC 236416</strain>
    </source>
</reference>
<evidence type="ECO:0000313" key="2">
    <source>
        <dbReference type="EMBL" id="KAE8237354.1"/>
    </source>
</evidence>
<proteinExistence type="predicted"/>
<dbReference type="EMBL" id="LWDF02001821">
    <property type="protein sequence ID" value="KAE8237354.1"/>
    <property type="molecule type" value="Genomic_DNA"/>
</dbReference>